<proteinExistence type="predicted"/>
<dbReference type="EMBL" id="JABSNW010000005">
    <property type="protein sequence ID" value="KAL2887070.1"/>
    <property type="molecule type" value="Genomic_DNA"/>
</dbReference>
<protein>
    <submittedName>
        <fullName evidence="1">Zinc knuckle</fullName>
    </submittedName>
</protein>
<dbReference type="GeneID" id="98118803"/>
<organism evidence="1 2">
    <name type="scientific">Ceratocystis lukuohia</name>
    <dbReference type="NCBI Taxonomy" id="2019550"/>
    <lineage>
        <taxon>Eukaryota</taxon>
        <taxon>Fungi</taxon>
        <taxon>Dikarya</taxon>
        <taxon>Ascomycota</taxon>
        <taxon>Pezizomycotina</taxon>
        <taxon>Sordariomycetes</taxon>
        <taxon>Hypocreomycetidae</taxon>
        <taxon>Microascales</taxon>
        <taxon>Ceratocystidaceae</taxon>
        <taxon>Ceratocystis</taxon>
    </lineage>
</organism>
<reference evidence="1 2" key="1">
    <citation type="submission" date="2020-05" db="EMBL/GenBank/DDBJ databases">
        <title>Ceratocystis lukuohia genome.</title>
        <authorList>
            <person name="Harrington T.C."/>
            <person name="Kim K."/>
            <person name="Mayers C.G."/>
        </authorList>
    </citation>
    <scope>NUCLEOTIDE SEQUENCE [LARGE SCALE GENOMIC DNA]</scope>
    <source>
        <strain evidence="1 2">C4212</strain>
    </source>
</reference>
<comment type="caution">
    <text evidence="1">The sequence shown here is derived from an EMBL/GenBank/DDBJ whole genome shotgun (WGS) entry which is preliminary data.</text>
</comment>
<dbReference type="Proteomes" id="UP001610728">
    <property type="component" value="Unassembled WGS sequence"/>
</dbReference>
<evidence type="ECO:0000313" key="1">
    <source>
        <dbReference type="EMBL" id="KAL2887070.1"/>
    </source>
</evidence>
<keyword evidence="2" id="KW-1185">Reference proteome</keyword>
<accession>A0ABR4MFL4</accession>
<dbReference type="RefSeq" id="XP_070858250.1">
    <property type="nucleotide sequence ID" value="XM_071003447.1"/>
</dbReference>
<evidence type="ECO:0000313" key="2">
    <source>
        <dbReference type="Proteomes" id="UP001610728"/>
    </source>
</evidence>
<sequence>MGLSDILPTMGTICVVNKKSRYQCMAYRAQKDIIPDFLPTFTTPSARVAGSAALERCGYELQKLDGGVCTITTSYFDQGNRPVDKFTIDKENRIITINEALNSRETVRYDQMALHEILIEVCSEYGLVPDTIKSVAMDAAKDRPLISFLKPYREYYSIPDGEYVRATITPNIAEDWILFTGFWLYSDVNGILTRSNIKEIRVEEKETTCSFTYIIH</sequence>
<name>A0ABR4MFL4_9PEZI</name>
<gene>
    <name evidence="1" type="ORF">HOO65_050191</name>
</gene>